<dbReference type="AlphaFoldDB" id="A0A8T1W0A8"/>
<keyword evidence="3" id="KW-1185">Reference proteome</keyword>
<organism evidence="2 3">
    <name type="scientific">Phytophthora boehmeriae</name>
    <dbReference type="NCBI Taxonomy" id="109152"/>
    <lineage>
        <taxon>Eukaryota</taxon>
        <taxon>Sar</taxon>
        <taxon>Stramenopiles</taxon>
        <taxon>Oomycota</taxon>
        <taxon>Peronosporomycetes</taxon>
        <taxon>Peronosporales</taxon>
        <taxon>Peronosporaceae</taxon>
        <taxon>Phytophthora</taxon>
    </lineage>
</organism>
<dbReference type="Proteomes" id="UP000693981">
    <property type="component" value="Unassembled WGS sequence"/>
</dbReference>
<feature type="compositionally biased region" description="Basic and acidic residues" evidence="1">
    <location>
        <begin position="52"/>
        <end position="66"/>
    </location>
</feature>
<sequence length="495" mass="54447">MASPPRRVDELILSGADVNVLNHTTLSLWHFRELALQMLPPAASAAEPEDEDKAKKSDTSHDLPAPHRRAIELGEGMNVAAVLYDRTSPEKAGSPAEKDAQETPGDQVDTYNGTENSRPSGQVQGVTTNIPGQMTVDTRVTAVFQRYRCVICLDASPSILSIDPASGRLFLDLLNESVELFIWSMLRPMEVGGVAFTPELHVSVLVQGALVESLCVLMQGYIVTPSNAAGFLQLIKERIQLIENDWATRAQELGQWGYLGNATPASLDWVLQNAVFALHSLPTDCAPMMVLVTDGVMDIKDAFSYDNMLMQLVRHDIQCHFLRIGGGGEDELDATFGFVPDTRMLRFVADSTGGSVFDYAAIFEACYGSTSTCSNSIKKMTGLQDACFVRKSNVHANSAPVIKLNEMDSTSFDGRTLLPLRPYRMWRQKVHEYRIFADVSRIVEARLCEGFVINKVYIKTLEKPLFGEGDTIGLNTDTRGNITGNNSTTVNKRMA</sequence>
<dbReference type="OrthoDB" id="127761at2759"/>
<dbReference type="GO" id="GO:0005777">
    <property type="term" value="C:peroxisome"/>
    <property type="evidence" value="ECO:0007669"/>
    <property type="project" value="InterPro"/>
</dbReference>
<evidence type="ECO:0000256" key="1">
    <source>
        <dbReference type="SAM" id="MobiDB-lite"/>
    </source>
</evidence>
<dbReference type="PANTHER" id="PTHR14918:SF3">
    <property type="entry name" value="KICSTOR COMPLEX PROTEIN SZT2"/>
    <property type="match status" value="1"/>
</dbReference>
<protein>
    <submittedName>
        <fullName evidence="2">KICSTOR complex protein szt2</fullName>
    </submittedName>
</protein>
<proteinExistence type="predicted"/>
<feature type="region of interest" description="Disordered" evidence="1">
    <location>
        <begin position="87"/>
        <end position="130"/>
    </location>
</feature>
<evidence type="ECO:0000313" key="3">
    <source>
        <dbReference type="Proteomes" id="UP000693981"/>
    </source>
</evidence>
<evidence type="ECO:0000313" key="2">
    <source>
        <dbReference type="EMBL" id="KAG7386801.1"/>
    </source>
</evidence>
<name>A0A8T1W0A8_9STRA</name>
<gene>
    <name evidence="2" type="primary">SZT2_2</name>
    <name evidence="2" type="ORF">PHYBOEH_008462</name>
</gene>
<feature type="compositionally biased region" description="Polar residues" evidence="1">
    <location>
        <begin position="109"/>
        <end position="130"/>
    </location>
</feature>
<accession>A0A8T1W0A8</accession>
<dbReference type="PANTHER" id="PTHR14918">
    <property type="entry name" value="KICSTOR COMPLEX PROTEIN SZT2"/>
    <property type="match status" value="1"/>
</dbReference>
<comment type="caution">
    <text evidence="2">The sequence shown here is derived from an EMBL/GenBank/DDBJ whole genome shotgun (WGS) entry which is preliminary data.</text>
</comment>
<feature type="region of interest" description="Disordered" evidence="1">
    <location>
        <begin position="42"/>
        <end position="66"/>
    </location>
</feature>
<dbReference type="InterPro" id="IPR033228">
    <property type="entry name" value="SZT2"/>
</dbReference>
<reference evidence="2" key="1">
    <citation type="submission" date="2021-02" db="EMBL/GenBank/DDBJ databases">
        <authorList>
            <person name="Palmer J.M."/>
        </authorList>
    </citation>
    <scope>NUCLEOTIDE SEQUENCE</scope>
    <source>
        <strain evidence="2">SCRP23</strain>
    </source>
</reference>
<dbReference type="EMBL" id="JAGDFL010000499">
    <property type="protein sequence ID" value="KAG7386801.1"/>
    <property type="molecule type" value="Genomic_DNA"/>
</dbReference>